<comment type="subcellular location">
    <subcellularLocation>
        <location evidence="4">Cytoplasm</location>
    </subcellularLocation>
</comment>
<dbReference type="EMBL" id="POUT01000010">
    <property type="protein sequence ID" value="PNG07138.1"/>
    <property type="molecule type" value="Genomic_DNA"/>
</dbReference>
<dbReference type="GO" id="GO:0016151">
    <property type="term" value="F:nickel cation binding"/>
    <property type="evidence" value="ECO:0007669"/>
    <property type="project" value="UniProtKB-UniRule"/>
</dbReference>
<keyword evidence="3 4" id="KW-0143">Chaperone</keyword>
<comment type="function">
    <text evidence="4">Required for maturation of urease via the functional incorporation of the urease nickel metallocenter.</text>
</comment>
<evidence type="ECO:0000256" key="3">
    <source>
        <dbReference type="ARBA" id="ARBA00023186"/>
    </source>
</evidence>
<evidence type="ECO:0000256" key="1">
    <source>
        <dbReference type="ARBA" id="ARBA00007177"/>
    </source>
</evidence>
<dbReference type="Pfam" id="PF01774">
    <property type="entry name" value="UreD"/>
    <property type="match status" value="1"/>
</dbReference>
<evidence type="ECO:0000313" key="6">
    <source>
        <dbReference type="Proteomes" id="UP000236023"/>
    </source>
</evidence>
<sequence>MMTSALWSCESSEQARLSFARAPDGTSYIARQQVGYPFHLGRNLRLPGDPPGMAAAYLQSCSGGVFAGEDLGLLLHAGAGAQAHLSTGAATIAHAMRERPARQRVRLEAESGALLEYLPLATILFPGARLHSRIEAVLHPGARMLLSDAFCAHAPEGEGGVFGWYRADLDVRTVDGRLLAADRLYVEGADFQRGLPGISDGVRVLGTFLSLGEGPPPCAALRAALEGIDGLYAGVSVLPGDCGAMVRLAAVGAPELRRGLHAAWAAMRLEFTGRAPAMRRR</sequence>
<gene>
    <name evidence="4" type="primary">ureD</name>
    <name evidence="5" type="ORF">CXK94_17020</name>
</gene>
<name>A0A2N8SXD7_STUST</name>
<dbReference type="AlphaFoldDB" id="A0A2N8SXD7"/>
<dbReference type="InterPro" id="IPR002669">
    <property type="entry name" value="UreD"/>
</dbReference>
<evidence type="ECO:0000256" key="2">
    <source>
        <dbReference type="ARBA" id="ARBA00022988"/>
    </source>
</evidence>
<dbReference type="Proteomes" id="UP000236023">
    <property type="component" value="Unassembled WGS sequence"/>
</dbReference>
<dbReference type="HAMAP" id="MF_01384">
    <property type="entry name" value="UreD"/>
    <property type="match status" value="1"/>
</dbReference>
<proteinExistence type="inferred from homology"/>
<protein>
    <recommendedName>
        <fullName evidence="4">Urease accessory protein UreD</fullName>
    </recommendedName>
</protein>
<accession>A0A2N8SXD7</accession>
<comment type="subunit">
    <text evidence="4">UreD, UreF and UreG form a complex that acts as a GTP-hydrolysis-dependent molecular chaperone, activating the urease apoprotein by helping to assemble the nickel containing metallocenter of UreC. The UreE protein probably delivers the nickel.</text>
</comment>
<reference evidence="5 6" key="1">
    <citation type="submission" date="2018-01" db="EMBL/GenBank/DDBJ databases">
        <title>Denitrification phenotypes of diverse strains of Pseudomonas stutzeri.</title>
        <authorList>
            <person name="Milligan D.A."/>
            <person name="Bergaust L."/>
            <person name="Bakken L.R."/>
            <person name="Frostegard A."/>
        </authorList>
    </citation>
    <scope>NUCLEOTIDE SEQUENCE [LARGE SCALE GENOMIC DNA]</scope>
    <source>
        <strain evidence="5 6">24a75</strain>
    </source>
</reference>
<organism evidence="5 6">
    <name type="scientific">Stutzerimonas stutzeri</name>
    <name type="common">Pseudomonas stutzeri</name>
    <dbReference type="NCBI Taxonomy" id="316"/>
    <lineage>
        <taxon>Bacteria</taxon>
        <taxon>Pseudomonadati</taxon>
        <taxon>Pseudomonadota</taxon>
        <taxon>Gammaproteobacteria</taxon>
        <taxon>Pseudomonadales</taxon>
        <taxon>Pseudomonadaceae</taxon>
        <taxon>Stutzerimonas</taxon>
    </lineage>
</organism>
<dbReference type="PANTHER" id="PTHR33643">
    <property type="entry name" value="UREASE ACCESSORY PROTEIN D"/>
    <property type="match status" value="1"/>
</dbReference>
<keyword evidence="2 4" id="KW-0996">Nickel insertion</keyword>
<comment type="similarity">
    <text evidence="1 4">Belongs to the UreD family.</text>
</comment>
<comment type="caution">
    <text evidence="5">The sequence shown here is derived from an EMBL/GenBank/DDBJ whole genome shotgun (WGS) entry which is preliminary data.</text>
</comment>
<evidence type="ECO:0000256" key="4">
    <source>
        <dbReference type="HAMAP-Rule" id="MF_01384"/>
    </source>
</evidence>
<dbReference type="RefSeq" id="WP_102895225.1">
    <property type="nucleotide sequence ID" value="NZ_JAMOHU010000055.1"/>
</dbReference>
<dbReference type="PANTHER" id="PTHR33643:SF1">
    <property type="entry name" value="UREASE ACCESSORY PROTEIN D"/>
    <property type="match status" value="1"/>
</dbReference>
<evidence type="ECO:0000313" key="5">
    <source>
        <dbReference type="EMBL" id="PNG07138.1"/>
    </source>
</evidence>
<dbReference type="GO" id="GO:0005737">
    <property type="term" value="C:cytoplasm"/>
    <property type="evidence" value="ECO:0007669"/>
    <property type="project" value="UniProtKB-SubCell"/>
</dbReference>
<keyword evidence="4" id="KW-0963">Cytoplasm</keyword>